<organism evidence="1 2">
    <name type="scientific">Opisthorchis viverrini</name>
    <name type="common">Southeast Asian liver fluke</name>
    <dbReference type="NCBI Taxonomy" id="6198"/>
    <lineage>
        <taxon>Eukaryota</taxon>
        <taxon>Metazoa</taxon>
        <taxon>Spiralia</taxon>
        <taxon>Lophotrochozoa</taxon>
        <taxon>Platyhelminthes</taxon>
        <taxon>Trematoda</taxon>
        <taxon>Digenea</taxon>
        <taxon>Opisthorchiida</taxon>
        <taxon>Opisthorchiata</taxon>
        <taxon>Opisthorchiidae</taxon>
        <taxon>Opisthorchis</taxon>
    </lineage>
</organism>
<dbReference type="Proteomes" id="UP000243686">
    <property type="component" value="Unassembled WGS sequence"/>
</dbReference>
<accession>A0A1S8XA66</accession>
<dbReference type="Gene3D" id="1.25.40.20">
    <property type="entry name" value="Ankyrin repeat-containing domain"/>
    <property type="match status" value="1"/>
</dbReference>
<dbReference type="SUPFAM" id="SSF48403">
    <property type="entry name" value="Ankyrin repeat"/>
    <property type="match status" value="1"/>
</dbReference>
<proteinExistence type="predicted"/>
<sequence>MTYKQVQNEEPALLKTVDPVGNSVAHWAVKGGQVKILRFLWANYPEVLWTVNVNGQQPVHTGCIAGKFLCVALLIDISSALEVPDANGCTPLLLAFAMTMGIYARRLRYYLALSDFYSHSPGSSSQPQVCLVPTMS</sequence>
<name>A0A1S8XA66_OPIVI</name>
<protein>
    <submittedName>
        <fullName evidence="1">Uncharacterized protein</fullName>
    </submittedName>
</protein>
<dbReference type="EMBL" id="KV891517">
    <property type="protein sequence ID" value="OON23605.1"/>
    <property type="molecule type" value="Genomic_DNA"/>
</dbReference>
<reference evidence="1 2" key="1">
    <citation type="submission" date="2015-03" db="EMBL/GenBank/DDBJ databases">
        <title>Draft genome of the nematode, Opisthorchis viverrini.</title>
        <authorList>
            <person name="Mitreva M."/>
        </authorList>
    </citation>
    <scope>NUCLEOTIDE SEQUENCE [LARGE SCALE GENOMIC DNA]</scope>
    <source>
        <strain evidence="1">Khon Kaen</strain>
    </source>
</reference>
<gene>
    <name evidence="1" type="ORF">X801_00479</name>
</gene>
<dbReference type="AlphaFoldDB" id="A0A1S8XA66"/>
<evidence type="ECO:0000313" key="1">
    <source>
        <dbReference type="EMBL" id="OON23605.1"/>
    </source>
</evidence>
<keyword evidence="2" id="KW-1185">Reference proteome</keyword>
<evidence type="ECO:0000313" key="2">
    <source>
        <dbReference type="Proteomes" id="UP000243686"/>
    </source>
</evidence>
<dbReference type="InterPro" id="IPR036770">
    <property type="entry name" value="Ankyrin_rpt-contain_sf"/>
</dbReference>